<dbReference type="EMBL" id="ABVL01000006">
    <property type="protein sequence ID" value="EDY19826.1"/>
    <property type="molecule type" value="Genomic_DNA"/>
</dbReference>
<evidence type="ECO:0000313" key="2">
    <source>
        <dbReference type="Proteomes" id="UP000005824"/>
    </source>
</evidence>
<name>B4D0G4_9BACT</name>
<keyword evidence="2" id="KW-1185">Reference proteome</keyword>
<dbReference type="InParanoid" id="B4D0G4"/>
<dbReference type="Proteomes" id="UP000005824">
    <property type="component" value="Unassembled WGS sequence"/>
</dbReference>
<protein>
    <submittedName>
        <fullName evidence="1">Uncharacterized protein</fullName>
    </submittedName>
</protein>
<gene>
    <name evidence="1" type="ORF">CfE428DRAFT_2415</name>
</gene>
<organism evidence="1 2">
    <name type="scientific">Chthoniobacter flavus Ellin428</name>
    <dbReference type="NCBI Taxonomy" id="497964"/>
    <lineage>
        <taxon>Bacteria</taxon>
        <taxon>Pseudomonadati</taxon>
        <taxon>Verrucomicrobiota</taxon>
        <taxon>Spartobacteria</taxon>
        <taxon>Chthoniobacterales</taxon>
        <taxon>Chthoniobacteraceae</taxon>
        <taxon>Chthoniobacter</taxon>
    </lineage>
</organism>
<accession>B4D0G4</accession>
<sequence length="153" mass="16967">MPQDYIMRLIEQAAAMLAALIAKRRRGEIQEARQDLQALCLENVGLPLETVKGLSPNGIAEHLSTAGANRYVRAVILAELLIQDAETLEIQGEAQRALPSWVHAFCLLFDAYPVLSEEEQAVYRAKLEALAEKVATLPPNPYTTERLEALDEL</sequence>
<reference evidence="1 2" key="1">
    <citation type="journal article" date="2011" name="J. Bacteriol.">
        <title>Genome sequence of Chthoniobacter flavus Ellin428, an aerobic heterotrophic soil bacterium.</title>
        <authorList>
            <person name="Kant R."/>
            <person name="van Passel M.W."/>
            <person name="Palva A."/>
            <person name="Lucas S."/>
            <person name="Lapidus A."/>
            <person name="Glavina Del Rio T."/>
            <person name="Dalin E."/>
            <person name="Tice H."/>
            <person name="Bruce D."/>
            <person name="Goodwin L."/>
            <person name="Pitluck S."/>
            <person name="Larimer F.W."/>
            <person name="Land M.L."/>
            <person name="Hauser L."/>
            <person name="Sangwan P."/>
            <person name="de Vos W.M."/>
            <person name="Janssen P.H."/>
            <person name="Smidt H."/>
        </authorList>
    </citation>
    <scope>NUCLEOTIDE SEQUENCE [LARGE SCALE GENOMIC DNA]</scope>
    <source>
        <strain evidence="1 2">Ellin428</strain>
    </source>
</reference>
<evidence type="ECO:0000313" key="1">
    <source>
        <dbReference type="EMBL" id="EDY19826.1"/>
    </source>
</evidence>
<comment type="caution">
    <text evidence="1">The sequence shown here is derived from an EMBL/GenBank/DDBJ whole genome shotgun (WGS) entry which is preliminary data.</text>
</comment>
<proteinExistence type="predicted"/>
<dbReference type="AlphaFoldDB" id="B4D0G4"/>
<dbReference type="RefSeq" id="WP_006979740.1">
    <property type="nucleotide sequence ID" value="NZ_ABVL01000006.1"/>
</dbReference>